<dbReference type="Pfam" id="PF12697">
    <property type="entry name" value="Abhydrolase_6"/>
    <property type="match status" value="1"/>
</dbReference>
<reference evidence="3 4" key="1">
    <citation type="submission" date="2024-06" db="EMBL/GenBank/DDBJ databases">
        <authorList>
            <person name="Kraege A."/>
            <person name="Thomma B."/>
        </authorList>
    </citation>
    <scope>NUCLEOTIDE SEQUENCE [LARGE SCALE GENOMIC DNA]</scope>
</reference>
<evidence type="ECO:0000313" key="3">
    <source>
        <dbReference type="EMBL" id="CAL5223916.1"/>
    </source>
</evidence>
<dbReference type="InterPro" id="IPR000073">
    <property type="entry name" value="AB_hydrolase_1"/>
</dbReference>
<proteinExistence type="predicted"/>
<sequence length="359" mass="38832">MVASEDTSLAAAPAEDDSKQQTLLKTAVLATRKTLDRDAPAPKTATQEAMQAQVSSAALQSDTLKASALAAEVSSGPQGEAPQAKQVVLLIHGGAQGGWVWSYPNEGAPQGVQGLLEDAGYLVYAPTLPYHAPNTQWSPNQGELKAQDYVDYLKMFMQQEAITGAIVVGHSVSGVWLQLLTVQAAERISRVVFLDAIVLKNGESFISNAVGPAQLFFTLVFTYPSFPQSLTLPTGLVDLEVWKNVMITLEGKTNETFAKDTYTRLVPEPAGPQLEYLDFTAFYDLPMPKFFLFEVDDVSLLSGNNARWLDFADRLSEANNGIGMAQTIKIRGDHQGMLTRPLSIAQGILEAATRPLVNT</sequence>
<evidence type="ECO:0000259" key="2">
    <source>
        <dbReference type="Pfam" id="PF12697"/>
    </source>
</evidence>
<dbReference type="Gene3D" id="3.40.50.1820">
    <property type="entry name" value="alpha/beta hydrolase"/>
    <property type="match status" value="1"/>
</dbReference>
<dbReference type="Proteomes" id="UP001497392">
    <property type="component" value="Unassembled WGS sequence"/>
</dbReference>
<comment type="caution">
    <text evidence="3">The sequence shown here is derived from an EMBL/GenBank/DDBJ whole genome shotgun (WGS) entry which is preliminary data.</text>
</comment>
<keyword evidence="4" id="KW-1185">Reference proteome</keyword>
<dbReference type="EMBL" id="CAXHTA020000009">
    <property type="protein sequence ID" value="CAL5223916.1"/>
    <property type="molecule type" value="Genomic_DNA"/>
</dbReference>
<feature type="region of interest" description="Disordered" evidence="1">
    <location>
        <begin position="1"/>
        <end position="22"/>
    </location>
</feature>
<feature type="domain" description="AB hydrolase-1" evidence="2">
    <location>
        <begin position="88"/>
        <end position="289"/>
    </location>
</feature>
<protein>
    <submittedName>
        <fullName evidence="3">G6514 protein</fullName>
    </submittedName>
</protein>
<name>A0ABP1FWT2_9CHLO</name>
<evidence type="ECO:0000256" key="1">
    <source>
        <dbReference type="SAM" id="MobiDB-lite"/>
    </source>
</evidence>
<evidence type="ECO:0000313" key="4">
    <source>
        <dbReference type="Proteomes" id="UP001497392"/>
    </source>
</evidence>
<dbReference type="SUPFAM" id="SSF53474">
    <property type="entry name" value="alpha/beta-Hydrolases"/>
    <property type="match status" value="1"/>
</dbReference>
<accession>A0ABP1FWT2</accession>
<dbReference type="InterPro" id="IPR029058">
    <property type="entry name" value="AB_hydrolase_fold"/>
</dbReference>
<gene>
    <name evidence="3" type="primary">g6514</name>
    <name evidence="3" type="ORF">VP750_LOCUS5575</name>
</gene>
<organism evidence="3 4">
    <name type="scientific">Coccomyxa viridis</name>
    <dbReference type="NCBI Taxonomy" id="1274662"/>
    <lineage>
        <taxon>Eukaryota</taxon>
        <taxon>Viridiplantae</taxon>
        <taxon>Chlorophyta</taxon>
        <taxon>core chlorophytes</taxon>
        <taxon>Trebouxiophyceae</taxon>
        <taxon>Trebouxiophyceae incertae sedis</taxon>
        <taxon>Coccomyxaceae</taxon>
        <taxon>Coccomyxa</taxon>
    </lineage>
</organism>